<dbReference type="GO" id="GO:0035567">
    <property type="term" value="P:non-canonical Wnt signaling pathway"/>
    <property type="evidence" value="ECO:0007669"/>
    <property type="project" value="TreeGrafter"/>
</dbReference>
<feature type="disulfide bond" evidence="3">
    <location>
        <begin position="435"/>
        <end position="459"/>
    </location>
</feature>
<evidence type="ECO:0000256" key="4">
    <source>
        <dbReference type="SAM" id="Phobius"/>
    </source>
</evidence>
<dbReference type="SUPFAM" id="SSF63501">
    <property type="entry name" value="Frizzled cysteine-rich domain"/>
    <property type="match status" value="5"/>
</dbReference>
<dbReference type="OrthoDB" id="10053709at2759"/>
<evidence type="ECO:0000313" key="6">
    <source>
        <dbReference type="EMBL" id="KAJ7388677.1"/>
    </source>
</evidence>
<feature type="domain" description="FZ" evidence="5">
    <location>
        <begin position="219"/>
        <end position="345"/>
    </location>
</feature>
<gene>
    <name evidence="6" type="ORF">OS493_036393</name>
</gene>
<feature type="disulfide bond" evidence="3">
    <location>
        <begin position="165"/>
        <end position="206"/>
    </location>
</feature>
<keyword evidence="4" id="KW-1133">Transmembrane helix</keyword>
<comment type="caution">
    <text evidence="6">The sequence shown here is derived from an EMBL/GenBank/DDBJ whole genome shotgun (WGS) entry which is preliminary data.</text>
</comment>
<feature type="domain" description="FZ" evidence="5">
    <location>
        <begin position="487"/>
        <end position="603"/>
    </location>
</feature>
<keyword evidence="2 3" id="KW-1015">Disulfide bond</keyword>
<dbReference type="SMART" id="SM00063">
    <property type="entry name" value="FRI"/>
    <property type="match status" value="5"/>
</dbReference>
<dbReference type="PROSITE" id="PS50038">
    <property type="entry name" value="FZ"/>
    <property type="match status" value="5"/>
</dbReference>
<proteinExistence type="predicted"/>
<dbReference type="PANTHER" id="PTHR11309:SF47">
    <property type="entry name" value="FRIZZLED"/>
    <property type="match status" value="1"/>
</dbReference>
<feature type="disulfide bond" evidence="3">
    <location>
        <begin position="492"/>
        <end position="553"/>
    </location>
</feature>
<dbReference type="GO" id="GO:0060070">
    <property type="term" value="P:canonical Wnt signaling pathway"/>
    <property type="evidence" value="ECO:0007669"/>
    <property type="project" value="TreeGrafter"/>
</dbReference>
<evidence type="ECO:0000256" key="3">
    <source>
        <dbReference type="PROSITE-ProRule" id="PRU00090"/>
    </source>
</evidence>
<dbReference type="GO" id="GO:0017147">
    <property type="term" value="F:Wnt-protein binding"/>
    <property type="evidence" value="ECO:0007669"/>
    <property type="project" value="TreeGrafter"/>
</dbReference>
<evidence type="ECO:0000259" key="5">
    <source>
        <dbReference type="PROSITE" id="PS50038"/>
    </source>
</evidence>
<comment type="caution">
    <text evidence="3">Lacks conserved residue(s) required for the propagation of feature annotation.</text>
</comment>
<feature type="domain" description="FZ" evidence="5">
    <location>
        <begin position="91"/>
        <end position="209"/>
    </location>
</feature>
<dbReference type="GO" id="GO:0042813">
    <property type="term" value="F:Wnt receptor activity"/>
    <property type="evidence" value="ECO:0007669"/>
    <property type="project" value="TreeGrafter"/>
</dbReference>
<evidence type="ECO:0000313" key="7">
    <source>
        <dbReference type="Proteomes" id="UP001163046"/>
    </source>
</evidence>
<dbReference type="Pfam" id="PF01392">
    <property type="entry name" value="Fz"/>
    <property type="match status" value="5"/>
</dbReference>
<keyword evidence="1" id="KW-0217">Developmental protein</keyword>
<feature type="disulfide bond" evidence="3">
    <location>
        <begin position="689"/>
        <end position="713"/>
    </location>
</feature>
<feature type="domain" description="FZ" evidence="5">
    <location>
        <begin position="613"/>
        <end position="728"/>
    </location>
</feature>
<organism evidence="6 7">
    <name type="scientific">Desmophyllum pertusum</name>
    <dbReference type="NCBI Taxonomy" id="174260"/>
    <lineage>
        <taxon>Eukaryota</taxon>
        <taxon>Metazoa</taxon>
        <taxon>Cnidaria</taxon>
        <taxon>Anthozoa</taxon>
        <taxon>Hexacorallia</taxon>
        <taxon>Scleractinia</taxon>
        <taxon>Caryophylliina</taxon>
        <taxon>Caryophylliidae</taxon>
        <taxon>Desmophyllum</taxon>
    </lineage>
</organism>
<accession>A0A9X0D615</accession>
<evidence type="ECO:0000256" key="1">
    <source>
        <dbReference type="ARBA" id="ARBA00022473"/>
    </source>
</evidence>
<feature type="disulfide bond" evidence="3">
    <location>
        <begin position="368"/>
        <end position="414"/>
    </location>
</feature>
<name>A0A9X0D615_9CNID</name>
<dbReference type="Gene3D" id="1.10.2000.10">
    <property type="entry name" value="Frizzled cysteine-rich domain"/>
    <property type="match status" value="5"/>
</dbReference>
<dbReference type="InterPro" id="IPR020067">
    <property type="entry name" value="Frizzled_dom"/>
</dbReference>
<feature type="domain" description="FZ" evidence="5">
    <location>
        <begin position="355"/>
        <end position="473"/>
    </location>
</feature>
<dbReference type="Proteomes" id="UP001163046">
    <property type="component" value="Unassembled WGS sequence"/>
</dbReference>
<dbReference type="GO" id="GO:0005886">
    <property type="term" value="C:plasma membrane"/>
    <property type="evidence" value="ECO:0007669"/>
    <property type="project" value="TreeGrafter"/>
</dbReference>
<dbReference type="InterPro" id="IPR036790">
    <property type="entry name" value="Frizzled_dom_sf"/>
</dbReference>
<reference evidence="6" key="1">
    <citation type="submission" date="2023-01" db="EMBL/GenBank/DDBJ databases">
        <title>Genome assembly of the deep-sea coral Lophelia pertusa.</title>
        <authorList>
            <person name="Herrera S."/>
            <person name="Cordes E."/>
        </authorList>
    </citation>
    <scope>NUCLEOTIDE SEQUENCE</scope>
    <source>
        <strain evidence="6">USNM1676648</strain>
        <tissue evidence="6">Polyp</tissue>
    </source>
</reference>
<keyword evidence="7" id="KW-1185">Reference proteome</keyword>
<dbReference type="EMBL" id="MU825456">
    <property type="protein sequence ID" value="KAJ7388677.1"/>
    <property type="molecule type" value="Genomic_DNA"/>
</dbReference>
<dbReference type="InterPro" id="IPR015526">
    <property type="entry name" value="Frizzled/SFRP"/>
</dbReference>
<feature type="disulfide bond" evidence="3">
    <location>
        <begin position="500"/>
        <end position="546"/>
    </location>
</feature>
<dbReference type="PANTHER" id="PTHR11309">
    <property type="entry name" value="FRIZZLED"/>
    <property type="match status" value="1"/>
</dbReference>
<keyword evidence="4" id="KW-0812">Transmembrane</keyword>
<dbReference type="AlphaFoldDB" id="A0A9X0D615"/>
<evidence type="ECO:0000256" key="2">
    <source>
        <dbReference type="ARBA" id="ARBA00023157"/>
    </source>
</evidence>
<sequence>MSSPAETEEVSKTEPKRGRLLIVAVVLLAGALVVLIAGVILMQEEIRSLRGTIAELKPLKDDVNEASRPLAERGPARGNITKGRYLRLSRTMRGQCEPIRIPLCQNMPYNSVQFPNLLNHPTQDEAIAAVSKLGPRGTCSSSLEPYLCSLLAPPCNGTQKPIPPCKEFCKRATKGCKDQLKKFHTTLEVDPALRCKHFPKEGVSTCFNGSWPKIINTPRQATGCRPITHQCNRYSRPPWKGQFPNYFGHLTDKEAMVGFQAFDVIIQIADKDCSSLLENFLCRLYAPPCRNTQNPLPPCRELCLQVRSQCKRDIKQAAKTNGFQWPSDLKCRNFPTEDEAPCYNGPSTGGDTTMSQAGKCQVLNISLCENVPYNMTEFPNFFKHRTQEEAALEVRPFWPLVKMECSKDLAFFLCSLYAPLCSTLDKPPLPCRDLCRRVRDGCLPVLEKFGYSWPDSMSCDRFPYTSDGVCIDRPTAVDVTTPPPIPTKAGKCEPLSVSTCSGLHYSQTWVPNYFQHQTQGQAALEISKFNPIIQANCSEEFTFFLCSLYAPNCNPYTHNVPCKELCSRVKKRCVPRMRELGIKWPVSCSKFPRKAEEPQCISGPPSPRVTMTTNDGRCEAITVPMCSGLHYNMTLFPNFFNQTQQRAAQDVDHFFPLVRYGCSHELPLFLCSLYAPPCSVPRKPCKELCNRVRNNCHPIMSQYGFSWPGSMACDKFPTASQGTECIGAQRSVPSAATPATLPDKR</sequence>
<feature type="disulfide bond" evidence="3">
    <location>
        <begin position="360"/>
        <end position="421"/>
    </location>
</feature>
<keyword evidence="4" id="KW-0472">Membrane</keyword>
<protein>
    <recommendedName>
        <fullName evidence="5">FZ domain-containing protein</fullName>
    </recommendedName>
</protein>
<feature type="transmembrane region" description="Helical" evidence="4">
    <location>
        <begin position="20"/>
        <end position="42"/>
    </location>
</feature>